<comment type="subcellular location">
    <subcellularLocation>
        <location evidence="1">Endomembrane system</location>
        <topology evidence="1">Multi-pass membrane protein</topology>
    </subcellularLocation>
</comment>
<protein>
    <recommendedName>
        <fullName evidence="7">Cyclic nucleotide-binding domain-containing protein</fullName>
    </recommendedName>
</protein>
<dbReference type="AlphaFoldDB" id="A0A6J4J2S3"/>
<keyword evidence="3 6" id="KW-0812">Transmembrane</keyword>
<dbReference type="InterPro" id="IPR018488">
    <property type="entry name" value="cNMP-bd_CS"/>
</dbReference>
<dbReference type="SUPFAM" id="SSF50182">
    <property type="entry name" value="Sm-like ribonucleoproteins"/>
    <property type="match status" value="1"/>
</dbReference>
<feature type="transmembrane region" description="Helical" evidence="6">
    <location>
        <begin position="12"/>
        <end position="29"/>
    </location>
</feature>
<sequence length="501" mass="55908">MFTEFFQGQRALMTVAAFFATYFATLTIGRLLKRRAAVRLGVLFQLFALTLAFYAALRVFGVRAEWPNHVGAAVTLLSTALIVALINRYVWDYYYETRRQITIPKLLREFTAAVIFLVVLLLVLSIGYRAQTQLTGLLAGSGVVAIILGFGMQNLLSTLIAGAELQIGRPYKLGDWLQIGEHIGQVAEINWADTRLRTNDAVSIEIPNNKIVEGTIINLSAPTPLHAMRLTVGADYSVPPNRVKEALRRAAINAENIVLDPPPKAYLKDFGDSAIVYEIKFWMTTHDGYNDLCDSIRTNIWYEFKRQNINIPFPMRTLQVERKGKPDGAELQNRAVAILRKEPLFQCLDDGQVSGLLKDARHQQYARGEALIEQGAEGDSMFIMLRGSAQVSVATNGTAVRVGVLRQGDCFGEMSLLTGEKRTATIRAEKDCEVIEISKGVMADLLRNAPQCMNQLSEILAKRKLETEGVMKEAALHPEQATKQREYTASFLGRLRSFFEL</sequence>
<dbReference type="InterPro" id="IPR049278">
    <property type="entry name" value="MS_channel_C"/>
</dbReference>
<dbReference type="Gene3D" id="3.30.70.100">
    <property type="match status" value="1"/>
</dbReference>
<keyword evidence="4 6" id="KW-1133">Transmembrane helix</keyword>
<feature type="transmembrane region" description="Helical" evidence="6">
    <location>
        <begin position="134"/>
        <end position="152"/>
    </location>
</feature>
<comment type="similarity">
    <text evidence="2">Belongs to the MscS (TC 1.A.23) family.</text>
</comment>
<dbReference type="InterPro" id="IPR011014">
    <property type="entry name" value="MscS_channel_TM-2"/>
</dbReference>
<evidence type="ECO:0000313" key="8">
    <source>
        <dbReference type="EMBL" id="CAA9268861.1"/>
    </source>
</evidence>
<dbReference type="PROSITE" id="PS00888">
    <property type="entry name" value="CNMP_BINDING_1"/>
    <property type="match status" value="1"/>
</dbReference>
<dbReference type="SUPFAM" id="SSF82861">
    <property type="entry name" value="Mechanosensitive channel protein MscS (YggB), transmembrane region"/>
    <property type="match status" value="1"/>
</dbReference>
<dbReference type="PROSITE" id="PS50042">
    <property type="entry name" value="CNMP_BINDING_3"/>
    <property type="match status" value="1"/>
</dbReference>
<dbReference type="PROSITE" id="PS00889">
    <property type="entry name" value="CNMP_BINDING_2"/>
    <property type="match status" value="1"/>
</dbReference>
<accession>A0A6J4J2S3</accession>
<evidence type="ECO:0000256" key="5">
    <source>
        <dbReference type="ARBA" id="ARBA00023136"/>
    </source>
</evidence>
<feature type="domain" description="Cyclic nucleotide-binding" evidence="7">
    <location>
        <begin position="344"/>
        <end position="463"/>
    </location>
</feature>
<evidence type="ECO:0000256" key="3">
    <source>
        <dbReference type="ARBA" id="ARBA00022692"/>
    </source>
</evidence>
<dbReference type="Gene3D" id="1.10.287.1260">
    <property type="match status" value="1"/>
</dbReference>
<dbReference type="InterPro" id="IPR006685">
    <property type="entry name" value="MscS_channel_2nd"/>
</dbReference>
<dbReference type="GO" id="GO:0008381">
    <property type="term" value="F:mechanosensitive monoatomic ion channel activity"/>
    <property type="evidence" value="ECO:0007669"/>
    <property type="project" value="InterPro"/>
</dbReference>
<dbReference type="InterPro" id="IPR014710">
    <property type="entry name" value="RmlC-like_jellyroll"/>
</dbReference>
<dbReference type="PANTHER" id="PTHR30221:SF1">
    <property type="entry name" value="SMALL-CONDUCTANCE MECHANOSENSITIVE CHANNEL"/>
    <property type="match status" value="1"/>
</dbReference>
<dbReference type="InterPro" id="IPR045275">
    <property type="entry name" value="MscS_archaea/bacteria_type"/>
</dbReference>
<evidence type="ECO:0000256" key="6">
    <source>
        <dbReference type="SAM" id="Phobius"/>
    </source>
</evidence>
<dbReference type="InterPro" id="IPR000595">
    <property type="entry name" value="cNMP-bd_dom"/>
</dbReference>
<evidence type="ECO:0000256" key="2">
    <source>
        <dbReference type="ARBA" id="ARBA00008017"/>
    </source>
</evidence>
<evidence type="ECO:0000256" key="4">
    <source>
        <dbReference type="ARBA" id="ARBA00022989"/>
    </source>
</evidence>
<keyword evidence="5 6" id="KW-0472">Membrane</keyword>
<feature type="transmembrane region" description="Helical" evidence="6">
    <location>
        <begin position="69"/>
        <end position="90"/>
    </location>
</feature>
<dbReference type="Pfam" id="PF00924">
    <property type="entry name" value="MS_channel_2nd"/>
    <property type="match status" value="1"/>
</dbReference>
<dbReference type="GO" id="GO:0016020">
    <property type="term" value="C:membrane"/>
    <property type="evidence" value="ECO:0007669"/>
    <property type="project" value="InterPro"/>
</dbReference>
<dbReference type="SMART" id="SM00100">
    <property type="entry name" value="cNMP"/>
    <property type="match status" value="1"/>
</dbReference>
<dbReference type="Gene3D" id="2.30.30.60">
    <property type="match status" value="1"/>
</dbReference>
<organism evidence="8">
    <name type="scientific">uncultured Chthoniobacterales bacterium</name>
    <dbReference type="NCBI Taxonomy" id="1836801"/>
    <lineage>
        <taxon>Bacteria</taxon>
        <taxon>Pseudomonadati</taxon>
        <taxon>Verrucomicrobiota</taxon>
        <taxon>Spartobacteria</taxon>
        <taxon>Chthoniobacterales</taxon>
        <taxon>environmental samples</taxon>
    </lineage>
</organism>
<dbReference type="Pfam" id="PF00027">
    <property type="entry name" value="cNMP_binding"/>
    <property type="match status" value="1"/>
</dbReference>
<dbReference type="PRINTS" id="PR00103">
    <property type="entry name" value="CAMPKINASE"/>
</dbReference>
<dbReference type="InterPro" id="IPR010920">
    <property type="entry name" value="LSM_dom_sf"/>
</dbReference>
<dbReference type="SUPFAM" id="SSF51206">
    <property type="entry name" value="cAMP-binding domain-like"/>
    <property type="match status" value="1"/>
</dbReference>
<evidence type="ECO:0000259" key="7">
    <source>
        <dbReference type="PROSITE" id="PS50042"/>
    </source>
</evidence>
<feature type="transmembrane region" description="Helical" evidence="6">
    <location>
        <begin position="36"/>
        <end position="57"/>
    </location>
</feature>
<dbReference type="Pfam" id="PF21082">
    <property type="entry name" value="MS_channel_3rd"/>
    <property type="match status" value="1"/>
</dbReference>
<evidence type="ECO:0000256" key="1">
    <source>
        <dbReference type="ARBA" id="ARBA00004127"/>
    </source>
</evidence>
<proteinExistence type="inferred from homology"/>
<dbReference type="EMBL" id="CADCTA010000117">
    <property type="protein sequence ID" value="CAA9268861.1"/>
    <property type="molecule type" value="Genomic_DNA"/>
</dbReference>
<gene>
    <name evidence="8" type="ORF">AVDCRST_MAG42-3324</name>
</gene>
<dbReference type="InterPro" id="IPR018490">
    <property type="entry name" value="cNMP-bd_dom_sf"/>
</dbReference>
<dbReference type="GO" id="GO:0012505">
    <property type="term" value="C:endomembrane system"/>
    <property type="evidence" value="ECO:0007669"/>
    <property type="project" value="UniProtKB-SubCell"/>
</dbReference>
<name>A0A6J4J2S3_9BACT</name>
<dbReference type="Gene3D" id="2.60.120.10">
    <property type="entry name" value="Jelly Rolls"/>
    <property type="match status" value="1"/>
</dbReference>
<feature type="transmembrane region" description="Helical" evidence="6">
    <location>
        <begin position="110"/>
        <end position="128"/>
    </location>
</feature>
<dbReference type="InterPro" id="IPR023408">
    <property type="entry name" value="MscS_beta-dom_sf"/>
</dbReference>
<dbReference type="CDD" id="cd00038">
    <property type="entry name" value="CAP_ED"/>
    <property type="match status" value="1"/>
</dbReference>
<reference evidence="8" key="1">
    <citation type="submission" date="2020-02" db="EMBL/GenBank/DDBJ databases">
        <authorList>
            <person name="Meier V. D."/>
        </authorList>
    </citation>
    <scope>NUCLEOTIDE SEQUENCE</scope>
    <source>
        <strain evidence="8">AVDCRST_MAG42</strain>
    </source>
</reference>
<dbReference type="PANTHER" id="PTHR30221">
    <property type="entry name" value="SMALL-CONDUCTANCE MECHANOSENSITIVE CHANNEL"/>
    <property type="match status" value="1"/>
</dbReference>